<name>A0A917S1Y3_9ACTN</name>
<evidence type="ECO:0000256" key="11">
    <source>
        <dbReference type="HAMAP-Rule" id="MF_00328"/>
    </source>
</evidence>
<evidence type="ECO:0000256" key="3">
    <source>
        <dbReference type="ARBA" id="ARBA00012961"/>
    </source>
</evidence>
<evidence type="ECO:0000256" key="7">
    <source>
        <dbReference type="ARBA" id="ARBA00022777"/>
    </source>
</evidence>
<feature type="domain" description="Guanylate kinase-like" evidence="12">
    <location>
        <begin position="6"/>
        <end position="185"/>
    </location>
</feature>
<comment type="similarity">
    <text evidence="2 11">Belongs to the guanylate kinase family.</text>
</comment>
<sequence>MGIDTSRLVVLSGPSAVGKGTVMNRLREVHPEVFISVSATTRRPRPGEQDGVHYLFVSEAEFDELIASGALLEWAIVHGAHRYGTPRQPLLDALEAGRPAILEVDLQGARQVRASWPEARFVFLAPPTWEELLRRQQVRGTEDVAEQQRRMQTAQQEMAAQGEFDHTIVNRDVEQAVQELVDLLHL</sequence>
<dbReference type="InterPro" id="IPR027417">
    <property type="entry name" value="P-loop_NTPase"/>
</dbReference>
<dbReference type="SUPFAM" id="SSF52540">
    <property type="entry name" value="P-loop containing nucleoside triphosphate hydrolases"/>
    <property type="match status" value="1"/>
</dbReference>
<dbReference type="InterPro" id="IPR008145">
    <property type="entry name" value="GK/Ca_channel_bsu"/>
</dbReference>
<comment type="function">
    <text evidence="1 11">Essential for recycling GMP and indirectly, cGMP.</text>
</comment>
<accession>A0A917S1Y3</accession>
<reference evidence="13" key="2">
    <citation type="submission" date="2020-09" db="EMBL/GenBank/DDBJ databases">
        <authorList>
            <person name="Sun Q."/>
            <person name="Zhou Y."/>
        </authorList>
    </citation>
    <scope>NUCLEOTIDE SEQUENCE</scope>
    <source>
        <strain evidence="13">CGMCC 4.7306</strain>
    </source>
</reference>
<dbReference type="Gene3D" id="3.30.63.10">
    <property type="entry name" value="Guanylate Kinase phosphate binding domain"/>
    <property type="match status" value="1"/>
</dbReference>
<comment type="catalytic activity">
    <reaction evidence="10 11">
        <text>GMP + ATP = GDP + ADP</text>
        <dbReference type="Rhea" id="RHEA:20780"/>
        <dbReference type="ChEBI" id="CHEBI:30616"/>
        <dbReference type="ChEBI" id="CHEBI:58115"/>
        <dbReference type="ChEBI" id="CHEBI:58189"/>
        <dbReference type="ChEBI" id="CHEBI:456216"/>
        <dbReference type="EC" id="2.7.4.8"/>
    </reaction>
</comment>
<dbReference type="SMART" id="SM00072">
    <property type="entry name" value="GuKc"/>
    <property type="match status" value="1"/>
</dbReference>
<keyword evidence="14" id="KW-1185">Reference proteome</keyword>
<dbReference type="PANTHER" id="PTHR23117:SF13">
    <property type="entry name" value="GUANYLATE KINASE"/>
    <property type="match status" value="1"/>
</dbReference>
<organism evidence="13 14">
    <name type="scientific">Microlunatus endophyticus</name>
    <dbReference type="NCBI Taxonomy" id="1716077"/>
    <lineage>
        <taxon>Bacteria</taxon>
        <taxon>Bacillati</taxon>
        <taxon>Actinomycetota</taxon>
        <taxon>Actinomycetes</taxon>
        <taxon>Propionibacteriales</taxon>
        <taxon>Propionibacteriaceae</taxon>
        <taxon>Microlunatus</taxon>
    </lineage>
</organism>
<evidence type="ECO:0000313" key="13">
    <source>
        <dbReference type="EMBL" id="GGL53074.1"/>
    </source>
</evidence>
<proteinExistence type="inferred from homology"/>
<evidence type="ECO:0000256" key="6">
    <source>
        <dbReference type="ARBA" id="ARBA00022741"/>
    </source>
</evidence>
<dbReference type="InterPro" id="IPR017665">
    <property type="entry name" value="Guanylate_kinase"/>
</dbReference>
<comment type="caution">
    <text evidence="13">The sequence shown here is derived from an EMBL/GenBank/DDBJ whole genome shotgun (WGS) entry which is preliminary data.</text>
</comment>
<evidence type="ECO:0000256" key="1">
    <source>
        <dbReference type="ARBA" id="ARBA00003531"/>
    </source>
</evidence>
<evidence type="ECO:0000256" key="5">
    <source>
        <dbReference type="ARBA" id="ARBA00022679"/>
    </source>
</evidence>
<evidence type="ECO:0000256" key="8">
    <source>
        <dbReference type="ARBA" id="ARBA00022840"/>
    </source>
</evidence>
<dbReference type="HAMAP" id="MF_00328">
    <property type="entry name" value="Guanylate_kinase"/>
    <property type="match status" value="1"/>
</dbReference>
<gene>
    <name evidence="11 13" type="primary">gmk</name>
    <name evidence="13" type="ORF">GCM10011575_09310</name>
</gene>
<dbReference type="EMBL" id="BMMZ01000002">
    <property type="protein sequence ID" value="GGL53074.1"/>
    <property type="molecule type" value="Genomic_DNA"/>
</dbReference>
<reference evidence="13" key="1">
    <citation type="journal article" date="2014" name="Int. J. Syst. Evol. Microbiol.">
        <title>Complete genome sequence of Corynebacterium casei LMG S-19264T (=DSM 44701T), isolated from a smear-ripened cheese.</title>
        <authorList>
            <consortium name="US DOE Joint Genome Institute (JGI-PGF)"/>
            <person name="Walter F."/>
            <person name="Albersmeier A."/>
            <person name="Kalinowski J."/>
            <person name="Ruckert C."/>
        </authorList>
    </citation>
    <scope>NUCLEOTIDE SEQUENCE</scope>
    <source>
        <strain evidence="13">CGMCC 4.7306</strain>
    </source>
</reference>
<comment type="subcellular location">
    <subcellularLocation>
        <location evidence="11">Cytoplasm</location>
    </subcellularLocation>
</comment>
<dbReference type="Proteomes" id="UP000613840">
    <property type="component" value="Unassembled WGS sequence"/>
</dbReference>
<dbReference type="PROSITE" id="PS50052">
    <property type="entry name" value="GUANYLATE_KINASE_2"/>
    <property type="match status" value="1"/>
</dbReference>
<keyword evidence="5 11" id="KW-0808">Transferase</keyword>
<feature type="binding site" evidence="11">
    <location>
        <begin position="13"/>
        <end position="20"/>
    </location>
    <ligand>
        <name>ATP</name>
        <dbReference type="ChEBI" id="CHEBI:30616"/>
    </ligand>
</feature>
<dbReference type="GO" id="GO:0005524">
    <property type="term" value="F:ATP binding"/>
    <property type="evidence" value="ECO:0007669"/>
    <property type="project" value="UniProtKB-UniRule"/>
</dbReference>
<evidence type="ECO:0000313" key="14">
    <source>
        <dbReference type="Proteomes" id="UP000613840"/>
    </source>
</evidence>
<dbReference type="PANTHER" id="PTHR23117">
    <property type="entry name" value="GUANYLATE KINASE-RELATED"/>
    <property type="match status" value="1"/>
</dbReference>
<evidence type="ECO:0000256" key="9">
    <source>
        <dbReference type="ARBA" id="ARBA00030128"/>
    </source>
</evidence>
<keyword evidence="8 11" id="KW-0067">ATP-binding</keyword>
<keyword evidence="11" id="KW-0963">Cytoplasm</keyword>
<dbReference type="Pfam" id="PF00625">
    <property type="entry name" value="Guanylate_kin"/>
    <property type="match status" value="1"/>
</dbReference>
<dbReference type="EC" id="2.7.4.8" evidence="3 11"/>
<keyword evidence="7 11" id="KW-0418">Kinase</keyword>
<dbReference type="AlphaFoldDB" id="A0A917S1Y3"/>
<evidence type="ECO:0000256" key="4">
    <source>
        <dbReference type="ARBA" id="ARBA00016296"/>
    </source>
</evidence>
<dbReference type="NCBIfam" id="TIGR03263">
    <property type="entry name" value="guanyl_kin"/>
    <property type="match status" value="1"/>
</dbReference>
<dbReference type="GO" id="GO:0005829">
    <property type="term" value="C:cytosol"/>
    <property type="evidence" value="ECO:0007669"/>
    <property type="project" value="TreeGrafter"/>
</dbReference>
<dbReference type="Gene3D" id="3.40.50.300">
    <property type="entry name" value="P-loop containing nucleotide triphosphate hydrolases"/>
    <property type="match status" value="1"/>
</dbReference>
<dbReference type="GO" id="GO:0004385">
    <property type="term" value="F:GMP kinase activity"/>
    <property type="evidence" value="ECO:0007669"/>
    <property type="project" value="UniProtKB-UniRule"/>
</dbReference>
<dbReference type="InterPro" id="IPR008144">
    <property type="entry name" value="Guanylate_kin-like_dom"/>
</dbReference>
<keyword evidence="6 11" id="KW-0547">Nucleotide-binding</keyword>
<dbReference type="PROSITE" id="PS00856">
    <property type="entry name" value="GUANYLATE_KINASE_1"/>
    <property type="match status" value="1"/>
</dbReference>
<dbReference type="CDD" id="cd00071">
    <property type="entry name" value="GMPK"/>
    <property type="match status" value="1"/>
</dbReference>
<evidence type="ECO:0000256" key="10">
    <source>
        <dbReference type="ARBA" id="ARBA00048594"/>
    </source>
</evidence>
<evidence type="ECO:0000256" key="2">
    <source>
        <dbReference type="ARBA" id="ARBA00005790"/>
    </source>
</evidence>
<dbReference type="RefSeq" id="WP_188894015.1">
    <property type="nucleotide sequence ID" value="NZ_BMMZ01000002.1"/>
</dbReference>
<dbReference type="FunFam" id="3.30.63.10:FF:000002">
    <property type="entry name" value="Guanylate kinase 1"/>
    <property type="match status" value="1"/>
</dbReference>
<protein>
    <recommendedName>
        <fullName evidence="4 11">Guanylate kinase</fullName>
        <ecNumber evidence="3 11">2.7.4.8</ecNumber>
    </recommendedName>
    <alternativeName>
        <fullName evidence="9 11">GMP kinase</fullName>
    </alternativeName>
</protein>
<evidence type="ECO:0000259" key="12">
    <source>
        <dbReference type="PROSITE" id="PS50052"/>
    </source>
</evidence>
<dbReference type="InterPro" id="IPR020590">
    <property type="entry name" value="Guanylate_kinase_CS"/>
</dbReference>